<dbReference type="GO" id="GO:0006412">
    <property type="term" value="P:translation"/>
    <property type="evidence" value="ECO:0007669"/>
    <property type="project" value="UniProtKB-UniRule"/>
</dbReference>
<keyword evidence="3 9" id="KW-0699">rRNA-binding</keyword>
<protein>
    <recommendedName>
        <fullName evidence="8 9">Large ribosomal subunit protein uL1</fullName>
    </recommendedName>
</protein>
<evidence type="ECO:0000256" key="2">
    <source>
        <dbReference type="ARBA" id="ARBA00022491"/>
    </source>
</evidence>
<comment type="subunit">
    <text evidence="9">Part of the 50S ribosomal subunit.</text>
</comment>
<dbReference type="GO" id="GO:0006417">
    <property type="term" value="P:regulation of translation"/>
    <property type="evidence" value="ECO:0007669"/>
    <property type="project" value="UniProtKB-KW"/>
</dbReference>
<dbReference type="InterPro" id="IPR002143">
    <property type="entry name" value="Ribosomal_uL1"/>
</dbReference>
<comment type="function">
    <text evidence="9">Binds directly to 23S rRNA. The L1 stalk is quite mobile in the ribosome, and is involved in E site tRNA release.</text>
</comment>
<dbReference type="GO" id="GO:0019843">
    <property type="term" value="F:rRNA binding"/>
    <property type="evidence" value="ECO:0007669"/>
    <property type="project" value="UniProtKB-UniRule"/>
</dbReference>
<sequence length="229" mass="24856">MKKRSKRYQENSRKLTGDKTYTPVEALGLLKEAPAAKFDETVEISLRLGVDPKKSDQMVRGTAILPHGTGKSIRVLALVADNRMDEAREAGADFVGAQEYIPKIAGGWLDFDVAVTTPDMLREVAKLGKTLGPRGLMPSPKNGTVTTDIGRTIKELKSGRVEFRMDKNGNVHLVIGKISFEPASLLENFNAAMDALLASRPAAVKGAFIKKAYLSTTMSASLPLVLENK</sequence>
<evidence type="ECO:0000256" key="9">
    <source>
        <dbReference type="HAMAP-Rule" id="MF_01318"/>
    </source>
</evidence>
<dbReference type="InterPro" id="IPR005878">
    <property type="entry name" value="Ribosom_uL1_bac-type"/>
</dbReference>
<evidence type="ECO:0000256" key="4">
    <source>
        <dbReference type="ARBA" id="ARBA00022845"/>
    </source>
</evidence>
<keyword evidence="6 9" id="KW-0689">Ribosomal protein</keyword>
<dbReference type="Proteomes" id="UP000485484">
    <property type="component" value="Unassembled WGS sequence"/>
</dbReference>
<name>A0A1V5MKA4_UNCT6</name>
<comment type="similarity">
    <text evidence="1 9">Belongs to the universal ribosomal protein uL1 family.</text>
</comment>
<dbReference type="Gene3D" id="3.30.190.20">
    <property type="match status" value="1"/>
</dbReference>
<dbReference type="AlphaFoldDB" id="A0A1V5MKA4"/>
<evidence type="ECO:0000256" key="5">
    <source>
        <dbReference type="ARBA" id="ARBA00022884"/>
    </source>
</evidence>
<evidence type="ECO:0000256" key="1">
    <source>
        <dbReference type="ARBA" id="ARBA00010531"/>
    </source>
</evidence>
<keyword evidence="9" id="KW-0820">tRNA-binding</keyword>
<dbReference type="NCBIfam" id="TIGR01169">
    <property type="entry name" value="rplA_bact"/>
    <property type="match status" value="1"/>
</dbReference>
<evidence type="ECO:0000256" key="7">
    <source>
        <dbReference type="ARBA" id="ARBA00023274"/>
    </source>
</evidence>
<proteinExistence type="inferred from homology"/>
<dbReference type="InterPro" id="IPR016095">
    <property type="entry name" value="Ribosomal_uL1_3-a/b-sand"/>
</dbReference>
<keyword evidence="2 9" id="KW-0678">Repressor</keyword>
<evidence type="ECO:0000256" key="6">
    <source>
        <dbReference type="ARBA" id="ARBA00022980"/>
    </source>
</evidence>
<dbReference type="GO" id="GO:0015934">
    <property type="term" value="C:large ribosomal subunit"/>
    <property type="evidence" value="ECO:0007669"/>
    <property type="project" value="InterPro"/>
</dbReference>
<keyword evidence="5 9" id="KW-0694">RNA-binding</keyword>
<dbReference type="GO" id="GO:0000049">
    <property type="term" value="F:tRNA binding"/>
    <property type="evidence" value="ECO:0007669"/>
    <property type="project" value="UniProtKB-KW"/>
</dbReference>
<dbReference type="GO" id="GO:0003735">
    <property type="term" value="F:structural constituent of ribosome"/>
    <property type="evidence" value="ECO:0007669"/>
    <property type="project" value="InterPro"/>
</dbReference>
<keyword evidence="7 9" id="KW-0687">Ribonucleoprotein</keyword>
<comment type="function">
    <text evidence="9">Protein L1 is also a translational repressor protein, it controls the translation of the L11 operon by binding to its mRNA.</text>
</comment>
<organism evidence="10">
    <name type="scientific">candidate division TA06 bacterium ADurb.Bin417</name>
    <dbReference type="NCBI Taxonomy" id="1852828"/>
    <lineage>
        <taxon>Bacteria</taxon>
        <taxon>Bacteria division TA06</taxon>
    </lineage>
</organism>
<dbReference type="EMBL" id="MWAK01000012">
    <property type="protein sequence ID" value="OPZ93683.1"/>
    <property type="molecule type" value="Genomic_DNA"/>
</dbReference>
<keyword evidence="4 9" id="KW-0810">Translation regulation</keyword>
<dbReference type="PIRSF" id="PIRSF002155">
    <property type="entry name" value="Ribosomal_L1"/>
    <property type="match status" value="1"/>
</dbReference>
<dbReference type="CDD" id="cd00403">
    <property type="entry name" value="Ribosomal_L1"/>
    <property type="match status" value="1"/>
</dbReference>
<dbReference type="FunFam" id="3.40.50.790:FF:000001">
    <property type="entry name" value="50S ribosomal protein L1"/>
    <property type="match status" value="1"/>
</dbReference>
<dbReference type="HAMAP" id="MF_01318_B">
    <property type="entry name" value="Ribosomal_uL1_B"/>
    <property type="match status" value="1"/>
</dbReference>
<dbReference type="Gene3D" id="3.40.50.790">
    <property type="match status" value="1"/>
</dbReference>
<accession>A0A1V5MKA4</accession>
<dbReference type="PANTHER" id="PTHR36427:SF3">
    <property type="entry name" value="LARGE RIBOSOMAL SUBUNIT PROTEIN UL1M"/>
    <property type="match status" value="1"/>
</dbReference>
<dbReference type="Pfam" id="PF00687">
    <property type="entry name" value="Ribosomal_L1"/>
    <property type="match status" value="1"/>
</dbReference>
<evidence type="ECO:0000256" key="3">
    <source>
        <dbReference type="ARBA" id="ARBA00022730"/>
    </source>
</evidence>
<evidence type="ECO:0000256" key="8">
    <source>
        <dbReference type="ARBA" id="ARBA00035241"/>
    </source>
</evidence>
<dbReference type="PANTHER" id="PTHR36427">
    <property type="entry name" value="54S RIBOSOMAL PROTEIN L1, MITOCHONDRIAL"/>
    <property type="match status" value="1"/>
</dbReference>
<gene>
    <name evidence="9 10" type="primary">rplA</name>
    <name evidence="10" type="ORF">BWY73_00171</name>
</gene>
<comment type="caution">
    <text evidence="10">The sequence shown here is derived from an EMBL/GenBank/DDBJ whole genome shotgun (WGS) entry which is preliminary data.</text>
</comment>
<dbReference type="InterPro" id="IPR028364">
    <property type="entry name" value="Ribosomal_uL1/biogenesis"/>
</dbReference>
<dbReference type="SUPFAM" id="SSF56808">
    <property type="entry name" value="Ribosomal protein L1"/>
    <property type="match status" value="1"/>
</dbReference>
<evidence type="ECO:0000313" key="10">
    <source>
        <dbReference type="EMBL" id="OPZ93683.1"/>
    </source>
</evidence>
<dbReference type="InterPro" id="IPR023674">
    <property type="entry name" value="Ribosomal_uL1-like"/>
</dbReference>
<reference evidence="10" key="1">
    <citation type="submission" date="2017-02" db="EMBL/GenBank/DDBJ databases">
        <title>Delving into the versatile metabolic prowess of the omnipresent phylum Bacteroidetes.</title>
        <authorList>
            <person name="Nobu M.K."/>
            <person name="Mei R."/>
            <person name="Narihiro T."/>
            <person name="Kuroda K."/>
            <person name="Liu W.-T."/>
        </authorList>
    </citation>
    <scope>NUCLEOTIDE SEQUENCE</scope>
    <source>
        <strain evidence="10">ADurb.Bin417</strain>
    </source>
</reference>